<dbReference type="AlphaFoldDB" id="A0A1S9P8U7"/>
<keyword evidence="1" id="KW-0812">Transmembrane</keyword>
<keyword evidence="1" id="KW-1133">Transmembrane helix</keyword>
<feature type="transmembrane region" description="Helical" evidence="1">
    <location>
        <begin position="221"/>
        <end position="243"/>
    </location>
</feature>
<evidence type="ECO:0000256" key="1">
    <source>
        <dbReference type="SAM" id="Phobius"/>
    </source>
</evidence>
<protein>
    <submittedName>
        <fullName evidence="2">Uncharacterized protein</fullName>
    </submittedName>
</protein>
<evidence type="ECO:0000313" key="2">
    <source>
        <dbReference type="EMBL" id="OOQ57393.1"/>
    </source>
</evidence>
<keyword evidence="1" id="KW-0472">Membrane</keyword>
<reference evidence="2 3" key="1">
    <citation type="submission" date="2016-07" db="EMBL/GenBank/DDBJ databases">
        <title>Genomic analysis of zinc-resistant bacterium Mucilaginibacter pedocola TBZ30.</title>
        <authorList>
            <person name="Huang J."/>
            <person name="Tang J."/>
        </authorList>
    </citation>
    <scope>NUCLEOTIDE SEQUENCE [LARGE SCALE GENOMIC DNA]</scope>
    <source>
        <strain evidence="2 3">TBZ30</strain>
    </source>
</reference>
<comment type="caution">
    <text evidence="2">The sequence shown here is derived from an EMBL/GenBank/DDBJ whole genome shotgun (WGS) entry which is preliminary data.</text>
</comment>
<dbReference type="Proteomes" id="UP000189739">
    <property type="component" value="Unassembled WGS sequence"/>
</dbReference>
<organism evidence="2 3">
    <name type="scientific">Mucilaginibacter pedocola</name>
    <dbReference type="NCBI Taxonomy" id="1792845"/>
    <lineage>
        <taxon>Bacteria</taxon>
        <taxon>Pseudomonadati</taxon>
        <taxon>Bacteroidota</taxon>
        <taxon>Sphingobacteriia</taxon>
        <taxon>Sphingobacteriales</taxon>
        <taxon>Sphingobacteriaceae</taxon>
        <taxon>Mucilaginibacter</taxon>
    </lineage>
</organism>
<feature type="transmembrane region" description="Helical" evidence="1">
    <location>
        <begin position="192"/>
        <end position="209"/>
    </location>
</feature>
<keyword evidence="3" id="KW-1185">Reference proteome</keyword>
<name>A0A1S9P8U7_9SPHI</name>
<sequence length="249" mass="29016">MVIERFKNRTLNLTYTTTYQTLGSEIKSDYWGNINVSHNGRDLKHLSFVTLIIKNTTRSDAQVPLNLDVWVDNSNQFLGHDGHYEAGNAIRHEDNFEKEFNKTLKELDEDLKLREFEGHVTPDDLNRRIRYFLLNRKLSLPVLNRKSSVTINFLIENFEGKTPKLNFSILQKGVKLIPEADEAKIEQVKKNAVGLLCLALYAIGLIWVYKQYHDKHDAITWTVIVGSASYFMAYGFYYLFIWLKKIFTT</sequence>
<dbReference type="EMBL" id="MBTF01000036">
    <property type="protein sequence ID" value="OOQ57393.1"/>
    <property type="molecule type" value="Genomic_DNA"/>
</dbReference>
<proteinExistence type="predicted"/>
<evidence type="ECO:0000313" key="3">
    <source>
        <dbReference type="Proteomes" id="UP000189739"/>
    </source>
</evidence>
<gene>
    <name evidence="2" type="ORF">BC343_14940</name>
</gene>
<accession>A0A1S9P8U7</accession>